<dbReference type="Pfam" id="PF04773">
    <property type="entry name" value="FecR"/>
    <property type="match status" value="1"/>
</dbReference>
<feature type="transmembrane region" description="Helical" evidence="1">
    <location>
        <begin position="68"/>
        <end position="88"/>
    </location>
</feature>
<sequence length="380" mass="43030">MTREEAQELLEKYVEGKCSATEKAIVENWYNHAINEQKHTQIKADYETAKKHIYEGLPLQKKSVTVKLWMQAAAALIVLFLAFGLYLYHNYDKETPQPNTVVSLTNKPTLTLDNGKMIDLSDSENGNLMDENGVKIFKKNNEQLVYTIDGKLVNNENSISYNTLSIPKGGKYHIQLADGTNVWLNAASSLRYPSKFNDKERVVELSGEAYFEVAKVTQGEKTGAKKNIPFFVITPTQKVQVLGTHFNTRSYPEDEKTSTTLLEGSVKVSTLKEDWSGLLSPGEQVEIQKSGKAQIRQVNAEKAIAWKNGYFIFENEDIHSIMDQLARWYDIDVVYSTDVTKQKFGGIFSQSTELSSLLKDLESYGNIHFLIQGRRITVMQ</sequence>
<dbReference type="RefSeq" id="WP_379662751.1">
    <property type="nucleotide sequence ID" value="NZ_JBHUDG010000016.1"/>
</dbReference>
<dbReference type="Gene3D" id="2.60.120.1440">
    <property type="match status" value="1"/>
</dbReference>
<evidence type="ECO:0000259" key="2">
    <source>
        <dbReference type="Pfam" id="PF04773"/>
    </source>
</evidence>
<keyword evidence="1" id="KW-1133">Transmembrane helix</keyword>
<dbReference type="InterPro" id="IPR006860">
    <property type="entry name" value="FecR"/>
</dbReference>
<dbReference type="PANTHER" id="PTHR30273">
    <property type="entry name" value="PERIPLASMIC SIGNAL SENSOR AND SIGMA FACTOR ACTIVATOR FECR-RELATED"/>
    <property type="match status" value="1"/>
</dbReference>
<feature type="domain" description="FecR protein" evidence="2">
    <location>
        <begin position="163"/>
        <end position="267"/>
    </location>
</feature>
<dbReference type="PANTHER" id="PTHR30273:SF2">
    <property type="entry name" value="PROTEIN FECR"/>
    <property type="match status" value="1"/>
</dbReference>
<dbReference type="Proteomes" id="UP001597118">
    <property type="component" value="Unassembled WGS sequence"/>
</dbReference>
<organism evidence="4 5">
    <name type="scientific">Pseudopedobacter beijingensis</name>
    <dbReference type="NCBI Taxonomy" id="1207056"/>
    <lineage>
        <taxon>Bacteria</taxon>
        <taxon>Pseudomonadati</taxon>
        <taxon>Bacteroidota</taxon>
        <taxon>Sphingobacteriia</taxon>
        <taxon>Sphingobacteriales</taxon>
        <taxon>Sphingobacteriaceae</taxon>
        <taxon>Pseudopedobacter</taxon>
    </lineage>
</organism>
<keyword evidence="1" id="KW-0472">Membrane</keyword>
<protein>
    <submittedName>
        <fullName evidence="4">FecR family protein</fullName>
    </submittedName>
</protein>
<dbReference type="PIRSF" id="PIRSF018266">
    <property type="entry name" value="FecR"/>
    <property type="match status" value="1"/>
</dbReference>
<evidence type="ECO:0000313" key="5">
    <source>
        <dbReference type="Proteomes" id="UP001597118"/>
    </source>
</evidence>
<feature type="domain" description="Protein FecR C-terminal" evidence="3">
    <location>
        <begin position="310"/>
        <end position="378"/>
    </location>
</feature>
<dbReference type="Gene3D" id="3.55.50.30">
    <property type="match status" value="1"/>
</dbReference>
<dbReference type="Pfam" id="PF16344">
    <property type="entry name" value="FecR_C"/>
    <property type="match status" value="1"/>
</dbReference>
<evidence type="ECO:0000313" key="4">
    <source>
        <dbReference type="EMBL" id="MFD1630373.1"/>
    </source>
</evidence>
<comment type="caution">
    <text evidence="4">The sequence shown here is derived from an EMBL/GenBank/DDBJ whole genome shotgun (WGS) entry which is preliminary data.</text>
</comment>
<evidence type="ECO:0000259" key="3">
    <source>
        <dbReference type="Pfam" id="PF16344"/>
    </source>
</evidence>
<accession>A0ABW4IC97</accession>
<dbReference type="InterPro" id="IPR012373">
    <property type="entry name" value="Ferrdict_sens_TM"/>
</dbReference>
<proteinExistence type="predicted"/>
<dbReference type="InterPro" id="IPR032508">
    <property type="entry name" value="FecR_C"/>
</dbReference>
<reference evidence="5" key="1">
    <citation type="journal article" date="2019" name="Int. J. Syst. Evol. Microbiol.">
        <title>The Global Catalogue of Microorganisms (GCM) 10K type strain sequencing project: providing services to taxonomists for standard genome sequencing and annotation.</title>
        <authorList>
            <consortium name="The Broad Institute Genomics Platform"/>
            <consortium name="The Broad Institute Genome Sequencing Center for Infectious Disease"/>
            <person name="Wu L."/>
            <person name="Ma J."/>
        </authorList>
    </citation>
    <scope>NUCLEOTIDE SEQUENCE [LARGE SCALE GENOMIC DNA]</scope>
    <source>
        <strain evidence="5">CCUG 53762</strain>
    </source>
</reference>
<keyword evidence="5" id="KW-1185">Reference proteome</keyword>
<gene>
    <name evidence="4" type="ORF">ACFSAH_10825</name>
</gene>
<dbReference type="EMBL" id="JBHUDG010000016">
    <property type="protein sequence ID" value="MFD1630373.1"/>
    <property type="molecule type" value="Genomic_DNA"/>
</dbReference>
<name>A0ABW4IC97_9SPHI</name>
<evidence type="ECO:0000256" key="1">
    <source>
        <dbReference type="SAM" id="Phobius"/>
    </source>
</evidence>
<keyword evidence="1" id="KW-0812">Transmembrane</keyword>